<feature type="region of interest" description="Disordered" evidence="1">
    <location>
        <begin position="101"/>
        <end position="124"/>
    </location>
</feature>
<evidence type="ECO:0000313" key="3">
    <source>
        <dbReference type="Proteomes" id="UP000807115"/>
    </source>
</evidence>
<name>A0A921R164_SORBI</name>
<comment type="caution">
    <text evidence="2">The sequence shown here is derived from an EMBL/GenBank/DDBJ whole genome shotgun (WGS) entry which is preliminary data.</text>
</comment>
<gene>
    <name evidence="2" type="ORF">BDA96_04G052000</name>
</gene>
<protein>
    <submittedName>
        <fullName evidence="2">Uncharacterized protein</fullName>
    </submittedName>
</protein>
<accession>A0A921R164</accession>
<evidence type="ECO:0000256" key="1">
    <source>
        <dbReference type="SAM" id="MobiDB-lite"/>
    </source>
</evidence>
<dbReference type="Proteomes" id="UP000807115">
    <property type="component" value="Chromosome 4"/>
</dbReference>
<proteinExistence type="predicted"/>
<dbReference type="EMBL" id="CM027683">
    <property type="protein sequence ID" value="KAG0531782.1"/>
    <property type="molecule type" value="Genomic_DNA"/>
</dbReference>
<sequence length="124" mass="13612">MAVGDGEQQAHLAGRLCAAAPAQLPQWCGAPGRLLESSSGKDWMDQQKSPPLKRFGSIGDDWSCRCYTFLLVSSWWLDASEFPNRRMLACYESLTSQPTARSIRDPIQSGRGVVEPGGPFRLPT</sequence>
<organism evidence="2 3">
    <name type="scientific">Sorghum bicolor</name>
    <name type="common">Sorghum</name>
    <name type="synonym">Sorghum vulgare</name>
    <dbReference type="NCBI Taxonomy" id="4558"/>
    <lineage>
        <taxon>Eukaryota</taxon>
        <taxon>Viridiplantae</taxon>
        <taxon>Streptophyta</taxon>
        <taxon>Embryophyta</taxon>
        <taxon>Tracheophyta</taxon>
        <taxon>Spermatophyta</taxon>
        <taxon>Magnoliopsida</taxon>
        <taxon>Liliopsida</taxon>
        <taxon>Poales</taxon>
        <taxon>Poaceae</taxon>
        <taxon>PACMAD clade</taxon>
        <taxon>Panicoideae</taxon>
        <taxon>Andropogonodae</taxon>
        <taxon>Andropogoneae</taxon>
        <taxon>Sorghinae</taxon>
        <taxon>Sorghum</taxon>
    </lineage>
</organism>
<reference evidence="2" key="2">
    <citation type="submission" date="2020-10" db="EMBL/GenBank/DDBJ databases">
        <authorList>
            <person name="Cooper E.A."/>
            <person name="Brenton Z.W."/>
            <person name="Flinn B.S."/>
            <person name="Jenkins J."/>
            <person name="Shu S."/>
            <person name="Flowers D."/>
            <person name="Luo F."/>
            <person name="Wang Y."/>
            <person name="Xia P."/>
            <person name="Barry K."/>
            <person name="Daum C."/>
            <person name="Lipzen A."/>
            <person name="Yoshinaga Y."/>
            <person name="Schmutz J."/>
            <person name="Saski C."/>
            <person name="Vermerris W."/>
            <person name="Kresovich S."/>
        </authorList>
    </citation>
    <scope>NUCLEOTIDE SEQUENCE</scope>
</reference>
<reference evidence="2" key="1">
    <citation type="journal article" date="2019" name="BMC Genomics">
        <title>A new reference genome for Sorghum bicolor reveals high levels of sequence similarity between sweet and grain genotypes: implications for the genetics of sugar metabolism.</title>
        <authorList>
            <person name="Cooper E.A."/>
            <person name="Brenton Z.W."/>
            <person name="Flinn B.S."/>
            <person name="Jenkins J."/>
            <person name="Shu S."/>
            <person name="Flowers D."/>
            <person name="Luo F."/>
            <person name="Wang Y."/>
            <person name="Xia P."/>
            <person name="Barry K."/>
            <person name="Daum C."/>
            <person name="Lipzen A."/>
            <person name="Yoshinaga Y."/>
            <person name="Schmutz J."/>
            <person name="Saski C."/>
            <person name="Vermerris W."/>
            <person name="Kresovich S."/>
        </authorList>
    </citation>
    <scope>NUCLEOTIDE SEQUENCE</scope>
</reference>
<evidence type="ECO:0000313" key="2">
    <source>
        <dbReference type="EMBL" id="KAG0531782.1"/>
    </source>
</evidence>
<dbReference type="AlphaFoldDB" id="A0A921R164"/>